<evidence type="ECO:0000313" key="3">
    <source>
        <dbReference type="Proteomes" id="UP000283458"/>
    </source>
</evidence>
<organism evidence="2 3">
    <name type="scientific">Azospirillum cavernae</name>
    <dbReference type="NCBI Taxonomy" id="2320860"/>
    <lineage>
        <taxon>Bacteria</taxon>
        <taxon>Pseudomonadati</taxon>
        <taxon>Pseudomonadota</taxon>
        <taxon>Alphaproteobacteria</taxon>
        <taxon>Rhodospirillales</taxon>
        <taxon>Azospirillaceae</taxon>
        <taxon>Azospirillum</taxon>
    </lineage>
</organism>
<dbReference type="Proteomes" id="UP000283458">
    <property type="component" value="Unassembled WGS sequence"/>
</dbReference>
<sequence>MLVLREGLTADDVVALSLVADELARQRLDEGHSAERDDVYPPGLLDTAGGEYLSHAGYHRRDDFPPGQPSDSWPWSAEHWKPKDPMRDATRGCALGVAGIARRLRAGEQPVGA</sequence>
<evidence type="ECO:0000256" key="1">
    <source>
        <dbReference type="SAM" id="MobiDB-lite"/>
    </source>
</evidence>
<evidence type="ECO:0000313" key="2">
    <source>
        <dbReference type="EMBL" id="RJF82339.1"/>
    </source>
</evidence>
<feature type="compositionally biased region" description="Basic and acidic residues" evidence="1">
    <location>
        <begin position="78"/>
        <end position="88"/>
    </location>
</feature>
<name>A0A418VYU3_9PROT</name>
<comment type="caution">
    <text evidence="2">The sequence shown here is derived from an EMBL/GenBank/DDBJ whole genome shotgun (WGS) entry which is preliminary data.</text>
</comment>
<dbReference type="AlphaFoldDB" id="A0A418VYU3"/>
<dbReference type="OrthoDB" id="983041at2"/>
<gene>
    <name evidence="2" type="ORF">D3877_12845</name>
</gene>
<reference evidence="2 3" key="1">
    <citation type="submission" date="2018-09" db="EMBL/GenBank/DDBJ databases">
        <authorList>
            <person name="Zhu H."/>
        </authorList>
    </citation>
    <scope>NUCLEOTIDE SEQUENCE [LARGE SCALE GENOMIC DNA]</scope>
    <source>
        <strain evidence="2 3">K2W22B-5</strain>
    </source>
</reference>
<feature type="region of interest" description="Disordered" evidence="1">
    <location>
        <begin position="56"/>
        <end position="88"/>
    </location>
</feature>
<dbReference type="EMBL" id="QYUL01000002">
    <property type="protein sequence ID" value="RJF82339.1"/>
    <property type="molecule type" value="Genomic_DNA"/>
</dbReference>
<accession>A0A418VYU3</accession>
<protein>
    <submittedName>
        <fullName evidence="2">Uncharacterized protein</fullName>
    </submittedName>
</protein>
<keyword evidence="3" id="KW-1185">Reference proteome</keyword>
<proteinExistence type="predicted"/>